<keyword evidence="12" id="KW-0630">Potassium</keyword>
<dbReference type="SUPFAM" id="SSF53613">
    <property type="entry name" value="Ribokinase-like"/>
    <property type="match status" value="1"/>
</dbReference>
<dbReference type="PROSITE" id="PS01050">
    <property type="entry name" value="YJEF_C_2"/>
    <property type="match status" value="1"/>
</dbReference>
<dbReference type="GO" id="GO:0005524">
    <property type="term" value="F:ATP binding"/>
    <property type="evidence" value="ECO:0007669"/>
    <property type="project" value="UniProtKB-KW"/>
</dbReference>
<gene>
    <name evidence="23" type="primary">nnr_23</name>
    <name evidence="23" type="ORF">SDC9_90364</name>
</gene>
<comment type="similarity">
    <text evidence="4">In the N-terminal section; belongs to the NnrE/AIBP family.</text>
</comment>
<dbReference type="CDD" id="cd01171">
    <property type="entry name" value="YXKO-related"/>
    <property type="match status" value="1"/>
</dbReference>
<accession>A0A644ZSF8</accession>
<evidence type="ECO:0000256" key="4">
    <source>
        <dbReference type="ARBA" id="ARBA00006001"/>
    </source>
</evidence>
<comment type="catalytic activity">
    <reaction evidence="2">
        <text>(6R)-NADPHX = (6S)-NADPHX</text>
        <dbReference type="Rhea" id="RHEA:32227"/>
        <dbReference type="ChEBI" id="CHEBI:64076"/>
        <dbReference type="ChEBI" id="CHEBI:64077"/>
        <dbReference type="EC" id="5.1.99.6"/>
    </reaction>
</comment>
<evidence type="ECO:0000256" key="14">
    <source>
        <dbReference type="ARBA" id="ARBA00023235"/>
    </source>
</evidence>
<keyword evidence="13" id="KW-0520">NAD</keyword>
<evidence type="ECO:0000256" key="11">
    <source>
        <dbReference type="ARBA" id="ARBA00022857"/>
    </source>
</evidence>
<dbReference type="Gene3D" id="3.40.50.10260">
    <property type="entry name" value="YjeF N-terminal domain"/>
    <property type="match status" value="1"/>
</dbReference>
<comment type="function">
    <text evidence="17">Bifunctional enzyme that catalyzes the epimerization of the S- and R-forms of NAD(P)HX and the dehydration of the S-form of NAD(P)HX at the expense of ADP, which is converted to AMP. This allows the repair of both epimers of NAD(P)HX, a damaged form of NAD(P)H that is a result of enzymatic or heat-dependent hydration.</text>
</comment>
<keyword evidence="9" id="KW-0547">Nucleotide-binding</keyword>
<comment type="catalytic activity">
    <reaction evidence="20">
        <text>(6S)-NADPHX + ADP = AMP + phosphate + NADPH + H(+)</text>
        <dbReference type="Rhea" id="RHEA:32235"/>
        <dbReference type="ChEBI" id="CHEBI:15378"/>
        <dbReference type="ChEBI" id="CHEBI:43474"/>
        <dbReference type="ChEBI" id="CHEBI:57783"/>
        <dbReference type="ChEBI" id="CHEBI:64076"/>
        <dbReference type="ChEBI" id="CHEBI:456215"/>
        <dbReference type="ChEBI" id="CHEBI:456216"/>
        <dbReference type="EC" id="4.2.1.136"/>
    </reaction>
</comment>
<evidence type="ECO:0000256" key="9">
    <source>
        <dbReference type="ARBA" id="ARBA00022741"/>
    </source>
</evidence>
<reference evidence="23" key="1">
    <citation type="submission" date="2019-08" db="EMBL/GenBank/DDBJ databases">
        <authorList>
            <person name="Kucharzyk K."/>
            <person name="Murdoch R.W."/>
            <person name="Higgins S."/>
            <person name="Loffler F."/>
        </authorList>
    </citation>
    <scope>NUCLEOTIDE SEQUENCE</scope>
</reference>
<dbReference type="HAMAP" id="MF_01965">
    <property type="entry name" value="NADHX_dehydratase"/>
    <property type="match status" value="1"/>
</dbReference>
<dbReference type="GO" id="GO:0052856">
    <property type="term" value="F:NAD(P)HX epimerase activity"/>
    <property type="evidence" value="ECO:0007669"/>
    <property type="project" value="UniProtKB-EC"/>
</dbReference>
<feature type="domain" description="YjeF N-terminal" evidence="22">
    <location>
        <begin position="9"/>
        <end position="221"/>
    </location>
</feature>
<evidence type="ECO:0000313" key="23">
    <source>
        <dbReference type="EMBL" id="MPM43687.1"/>
    </source>
</evidence>
<evidence type="ECO:0000256" key="12">
    <source>
        <dbReference type="ARBA" id="ARBA00022958"/>
    </source>
</evidence>
<evidence type="ECO:0000256" key="15">
    <source>
        <dbReference type="ARBA" id="ARBA00023239"/>
    </source>
</evidence>
<evidence type="ECO:0000256" key="18">
    <source>
        <dbReference type="ARBA" id="ARBA00032624"/>
    </source>
</evidence>
<keyword evidence="10" id="KW-0067">ATP-binding</keyword>
<dbReference type="PROSITE" id="PS51385">
    <property type="entry name" value="YJEF_N"/>
    <property type="match status" value="1"/>
</dbReference>
<organism evidence="23">
    <name type="scientific">bioreactor metagenome</name>
    <dbReference type="NCBI Taxonomy" id="1076179"/>
    <lineage>
        <taxon>unclassified sequences</taxon>
        <taxon>metagenomes</taxon>
        <taxon>ecological metagenomes</taxon>
    </lineage>
</organism>
<protein>
    <recommendedName>
        <fullName evidence="18">Nicotinamide nucleotide repair protein</fullName>
        <ecNumber evidence="7">4.2.1.136</ecNumber>
        <ecNumber evidence="6">5.1.99.6</ecNumber>
    </recommendedName>
</protein>
<keyword evidence="8" id="KW-0479">Metal-binding</keyword>
<evidence type="ECO:0000256" key="2">
    <source>
        <dbReference type="ARBA" id="ARBA00000909"/>
    </source>
</evidence>
<evidence type="ECO:0000256" key="1">
    <source>
        <dbReference type="ARBA" id="ARBA00000013"/>
    </source>
</evidence>
<dbReference type="Pfam" id="PF01256">
    <property type="entry name" value="Carb_kinase"/>
    <property type="match status" value="1"/>
</dbReference>
<comment type="catalytic activity">
    <reaction evidence="19">
        <text>(6S)-NADHX + ADP = AMP + phosphate + NADH + H(+)</text>
        <dbReference type="Rhea" id="RHEA:32223"/>
        <dbReference type="ChEBI" id="CHEBI:15378"/>
        <dbReference type="ChEBI" id="CHEBI:43474"/>
        <dbReference type="ChEBI" id="CHEBI:57945"/>
        <dbReference type="ChEBI" id="CHEBI:64074"/>
        <dbReference type="ChEBI" id="CHEBI:456215"/>
        <dbReference type="ChEBI" id="CHEBI:456216"/>
        <dbReference type="EC" id="4.2.1.136"/>
    </reaction>
</comment>
<evidence type="ECO:0000256" key="7">
    <source>
        <dbReference type="ARBA" id="ARBA00013129"/>
    </source>
</evidence>
<dbReference type="InterPro" id="IPR036652">
    <property type="entry name" value="YjeF_N_dom_sf"/>
</dbReference>
<dbReference type="InterPro" id="IPR004443">
    <property type="entry name" value="YjeF_N_dom"/>
</dbReference>
<evidence type="ECO:0000256" key="13">
    <source>
        <dbReference type="ARBA" id="ARBA00023027"/>
    </source>
</evidence>
<evidence type="ECO:0000256" key="10">
    <source>
        <dbReference type="ARBA" id="ARBA00022840"/>
    </source>
</evidence>
<dbReference type="InterPro" id="IPR029056">
    <property type="entry name" value="Ribokinase-like"/>
</dbReference>
<dbReference type="Gene3D" id="3.40.1190.20">
    <property type="match status" value="1"/>
</dbReference>
<evidence type="ECO:0000256" key="16">
    <source>
        <dbReference type="ARBA" id="ARBA00023268"/>
    </source>
</evidence>
<comment type="caution">
    <text evidence="23">The sequence shown here is derived from an EMBL/GenBank/DDBJ whole genome shotgun (WGS) entry which is preliminary data.</text>
</comment>
<dbReference type="NCBIfam" id="TIGR00197">
    <property type="entry name" value="yjeF_nterm"/>
    <property type="match status" value="1"/>
</dbReference>
<dbReference type="GO" id="GO:0110051">
    <property type="term" value="P:metabolite repair"/>
    <property type="evidence" value="ECO:0007669"/>
    <property type="project" value="TreeGrafter"/>
</dbReference>
<evidence type="ECO:0000256" key="5">
    <source>
        <dbReference type="ARBA" id="ARBA00009524"/>
    </source>
</evidence>
<evidence type="ECO:0000256" key="3">
    <source>
        <dbReference type="ARBA" id="ARBA00001958"/>
    </source>
</evidence>
<proteinExistence type="inferred from homology"/>
<dbReference type="PROSITE" id="PS51383">
    <property type="entry name" value="YJEF_C_3"/>
    <property type="match status" value="1"/>
</dbReference>
<keyword evidence="15" id="KW-0456">Lyase</keyword>
<dbReference type="NCBIfam" id="TIGR00196">
    <property type="entry name" value="yjeF_cterm"/>
    <property type="match status" value="1"/>
</dbReference>
<comment type="catalytic activity">
    <reaction evidence="1">
        <text>(6R)-NADHX = (6S)-NADHX</text>
        <dbReference type="Rhea" id="RHEA:32215"/>
        <dbReference type="ChEBI" id="CHEBI:64074"/>
        <dbReference type="ChEBI" id="CHEBI:64075"/>
        <dbReference type="EC" id="5.1.99.6"/>
    </reaction>
</comment>
<dbReference type="InterPro" id="IPR000631">
    <property type="entry name" value="CARKD"/>
</dbReference>
<keyword evidence="16" id="KW-0511">Multifunctional enzyme</keyword>
<evidence type="ECO:0000256" key="17">
    <source>
        <dbReference type="ARBA" id="ARBA00025153"/>
    </source>
</evidence>
<dbReference type="EC" id="5.1.99.6" evidence="6"/>
<evidence type="ECO:0000256" key="6">
    <source>
        <dbReference type="ARBA" id="ARBA00012228"/>
    </source>
</evidence>
<evidence type="ECO:0000259" key="22">
    <source>
        <dbReference type="PROSITE" id="PS51385"/>
    </source>
</evidence>
<dbReference type="EMBL" id="VSSQ01010197">
    <property type="protein sequence ID" value="MPM43687.1"/>
    <property type="molecule type" value="Genomic_DNA"/>
</dbReference>
<dbReference type="GO" id="GO:0052855">
    <property type="term" value="F:ADP-dependent NAD(P)H-hydrate dehydratase activity"/>
    <property type="evidence" value="ECO:0007669"/>
    <property type="project" value="UniProtKB-EC"/>
</dbReference>
<dbReference type="EC" id="4.2.1.136" evidence="7"/>
<dbReference type="Pfam" id="PF03853">
    <property type="entry name" value="YjeF_N"/>
    <property type="match status" value="1"/>
</dbReference>
<dbReference type="InterPro" id="IPR030677">
    <property type="entry name" value="Nnr"/>
</dbReference>
<dbReference type="InterPro" id="IPR017953">
    <property type="entry name" value="Carbohydrate_kinase_pred_CS"/>
</dbReference>
<dbReference type="GO" id="GO:0046872">
    <property type="term" value="F:metal ion binding"/>
    <property type="evidence" value="ECO:0007669"/>
    <property type="project" value="UniProtKB-KW"/>
</dbReference>
<dbReference type="PANTHER" id="PTHR12592">
    <property type="entry name" value="ATP-DEPENDENT (S)-NAD(P)H-HYDRATE DEHYDRATASE FAMILY MEMBER"/>
    <property type="match status" value="1"/>
</dbReference>
<dbReference type="PIRSF" id="PIRSF017184">
    <property type="entry name" value="Nnr"/>
    <property type="match status" value="1"/>
</dbReference>
<dbReference type="HAMAP" id="MF_01966">
    <property type="entry name" value="NADHX_epimerase"/>
    <property type="match status" value="1"/>
</dbReference>
<evidence type="ECO:0000256" key="8">
    <source>
        <dbReference type="ARBA" id="ARBA00022723"/>
    </source>
</evidence>
<evidence type="ECO:0000259" key="21">
    <source>
        <dbReference type="PROSITE" id="PS51383"/>
    </source>
</evidence>
<feature type="domain" description="YjeF C-terminal" evidence="21">
    <location>
        <begin position="231"/>
        <end position="513"/>
    </location>
</feature>
<evidence type="ECO:0000256" key="20">
    <source>
        <dbReference type="ARBA" id="ARBA00049209"/>
    </source>
</evidence>
<keyword evidence="14" id="KW-0413">Isomerase</keyword>
<sequence length="516" mass="52504">MKAATAAEMRKIDQTAIKTFGIPGTVLMENAGVEAARQIEAALGAVDGKMICIFAGKGNNGGDGFVAARHLYNQGAKIKVFLLGLKSALTGDAKVNLDIIIRMGISVIEISGSRDWEKAKIAVTFADCLVDALLGTGFIGEVTGEMAQAVDIINKSGKLTFAIDIPTGVDADTGQIRGAAVSAHYTVTFGLPKSGLLIYPGAQHVGKLTVADIGIPFKLLVDDSIKQNIVTAGSIKAILGTRAPDAHKGTTGNAVVIAGSQGMTGAAALTAMAVLRTGAGLVTLGIAESLNYIMEVKLTEVITRPLPESAGGTIGRKALPYIEDMASKSKVLAIGPGLGRNDETMAVVRETIKNAECPLVIDADALNALVGHTDLLNQAKALPVVTPHPGEMARLMGLTVKDVSKDRVGIARRAAGLWGAIVVLKGARTIVAYPDGEVYINTTGNPGMATGGTGDVLTGVIAGLIAQGLTTHAAAVAGVHIHGLAGDIAAASGTIGLIAGDVVAAMPAAIIGIQGI</sequence>
<comment type="cofactor">
    <cofactor evidence="3">
        <name>K(+)</name>
        <dbReference type="ChEBI" id="CHEBI:29103"/>
    </cofactor>
</comment>
<evidence type="ECO:0000256" key="19">
    <source>
        <dbReference type="ARBA" id="ARBA00048238"/>
    </source>
</evidence>
<name>A0A644ZSF8_9ZZZZ</name>
<dbReference type="AlphaFoldDB" id="A0A644ZSF8"/>
<comment type="similarity">
    <text evidence="5">In the C-terminal section; belongs to the NnrD/CARKD family.</text>
</comment>
<dbReference type="PANTHER" id="PTHR12592:SF0">
    <property type="entry name" value="ATP-DEPENDENT (S)-NAD(P)H-HYDRATE DEHYDRATASE"/>
    <property type="match status" value="1"/>
</dbReference>
<dbReference type="SUPFAM" id="SSF64153">
    <property type="entry name" value="YjeF N-terminal domain-like"/>
    <property type="match status" value="1"/>
</dbReference>
<keyword evidence="11" id="KW-0521">NADP</keyword>